<dbReference type="Proteomes" id="UP000217065">
    <property type="component" value="Unassembled WGS sequence"/>
</dbReference>
<keyword evidence="2" id="KW-1185">Reference proteome</keyword>
<comment type="caution">
    <text evidence="1">The sequence shown here is derived from an EMBL/GenBank/DDBJ whole genome shotgun (WGS) entry which is preliminary data.</text>
</comment>
<evidence type="ECO:0000313" key="2">
    <source>
        <dbReference type="Proteomes" id="UP000217065"/>
    </source>
</evidence>
<reference evidence="1 2" key="1">
    <citation type="submission" date="2017-07" db="EMBL/GenBank/DDBJ databases">
        <title>Tetzosporium hominis gen.nov. sp.nov.</title>
        <authorList>
            <person name="Tetz G."/>
            <person name="Tetz V."/>
        </authorList>
    </citation>
    <scope>NUCLEOTIDE SEQUENCE [LARGE SCALE GENOMIC DNA]</scope>
    <source>
        <strain evidence="1 2">VT-49</strain>
    </source>
</reference>
<dbReference type="AlphaFoldDB" id="A0A264W3G3"/>
<accession>A0A264W3G3</accession>
<dbReference type="RefSeq" id="WP_094942723.1">
    <property type="nucleotide sequence ID" value="NZ_NOKQ01000204.1"/>
</dbReference>
<dbReference type="OrthoDB" id="1797983at2"/>
<organism evidence="1 2">
    <name type="scientific">Tetzosporium hominis</name>
    <dbReference type="NCBI Taxonomy" id="2020506"/>
    <lineage>
        <taxon>Bacteria</taxon>
        <taxon>Bacillati</taxon>
        <taxon>Bacillota</taxon>
        <taxon>Bacilli</taxon>
        <taxon>Bacillales</taxon>
        <taxon>Caryophanaceae</taxon>
        <taxon>Tetzosporium</taxon>
    </lineage>
</organism>
<sequence length="151" mass="16943">MKKQLVLFLSVFLLCTLIYINPFQPAPFAPDIVTASGQKAEVIEGSYCWSSFIGIKCVDKVYTSGYDMASSAKVKKVAPGEVIEIHYPRQPGTTAELIEWLNENQSTEAPLTKNEFTAPKNPGIYYYSVRAEWRRGDGEHAFRIEVVSESK</sequence>
<evidence type="ECO:0000313" key="1">
    <source>
        <dbReference type="EMBL" id="OZS78091.1"/>
    </source>
</evidence>
<name>A0A264W3G3_9BACL</name>
<dbReference type="EMBL" id="NOKQ01000204">
    <property type="protein sequence ID" value="OZS78091.1"/>
    <property type="molecule type" value="Genomic_DNA"/>
</dbReference>
<gene>
    <name evidence="1" type="ORF">CF394_07605</name>
</gene>
<proteinExistence type="predicted"/>
<protein>
    <submittedName>
        <fullName evidence="1">Uncharacterized protein</fullName>
    </submittedName>
</protein>